<dbReference type="SMART" id="SM00855">
    <property type="entry name" value="PGAM"/>
    <property type="match status" value="1"/>
</dbReference>
<evidence type="ECO:0000256" key="11">
    <source>
        <dbReference type="ARBA" id="ARBA00022989"/>
    </source>
</evidence>
<accession>A0ABP0N0R2</accession>
<keyword evidence="4" id="KW-1003">Cell membrane</keyword>
<feature type="transmembrane region" description="Helical" evidence="19">
    <location>
        <begin position="547"/>
        <end position="566"/>
    </location>
</feature>
<feature type="transmembrane region" description="Helical" evidence="19">
    <location>
        <begin position="502"/>
        <end position="526"/>
    </location>
</feature>
<evidence type="ECO:0000313" key="23">
    <source>
        <dbReference type="Proteomes" id="UP001642484"/>
    </source>
</evidence>
<evidence type="ECO:0000256" key="1">
    <source>
        <dbReference type="ARBA" id="ARBA00004651"/>
    </source>
</evidence>
<evidence type="ECO:0000313" key="22">
    <source>
        <dbReference type="EMBL" id="CAK9057328.1"/>
    </source>
</evidence>
<evidence type="ECO:0000256" key="14">
    <source>
        <dbReference type="ARBA" id="ARBA00023136"/>
    </source>
</evidence>
<dbReference type="CDD" id="cd07067">
    <property type="entry name" value="HP_PGM_like"/>
    <property type="match status" value="1"/>
</dbReference>
<dbReference type="SUPFAM" id="SSF53254">
    <property type="entry name" value="Phosphoglycerate mutase-like"/>
    <property type="match status" value="1"/>
</dbReference>
<comment type="catalytic activity">
    <reaction evidence="17">
        <text>Ca(2+)(in) + 3 Na(+)(out) = Ca(2+)(out) + 3 Na(+)(in)</text>
        <dbReference type="Rhea" id="RHEA:69955"/>
        <dbReference type="ChEBI" id="CHEBI:29101"/>
        <dbReference type="ChEBI" id="CHEBI:29108"/>
    </reaction>
</comment>
<evidence type="ECO:0000259" key="20">
    <source>
        <dbReference type="Pfam" id="PF01699"/>
    </source>
</evidence>
<comment type="subcellular location">
    <subcellularLocation>
        <location evidence="1">Cell membrane</location>
        <topology evidence="1">Multi-pass membrane protein</topology>
    </subcellularLocation>
</comment>
<feature type="region of interest" description="Disordered" evidence="18">
    <location>
        <begin position="1164"/>
        <end position="1215"/>
    </location>
</feature>
<feature type="domain" description="Calx-beta" evidence="21">
    <location>
        <begin position="801"/>
        <end position="900"/>
    </location>
</feature>
<keyword evidence="11 19" id="KW-1133">Transmembrane helix</keyword>
<evidence type="ECO:0000256" key="15">
    <source>
        <dbReference type="ARBA" id="ARBA00023180"/>
    </source>
</evidence>
<feature type="compositionally biased region" description="Gly residues" evidence="18">
    <location>
        <begin position="1205"/>
        <end position="1215"/>
    </location>
</feature>
<evidence type="ECO:0000256" key="19">
    <source>
        <dbReference type="SAM" id="Phobius"/>
    </source>
</evidence>
<evidence type="ECO:0000256" key="9">
    <source>
        <dbReference type="ARBA" id="ARBA00022837"/>
    </source>
</evidence>
<name>A0ABP0N0R2_9DINO</name>
<gene>
    <name evidence="22" type="ORF">CCMP2556_LOCUS28291</name>
</gene>
<dbReference type="Pfam" id="PF03160">
    <property type="entry name" value="Calx-beta"/>
    <property type="match status" value="1"/>
</dbReference>
<evidence type="ECO:0000256" key="2">
    <source>
        <dbReference type="ARBA" id="ARBA00007489"/>
    </source>
</evidence>
<feature type="transmembrane region" description="Helical" evidence="19">
    <location>
        <begin position="659"/>
        <end position="679"/>
    </location>
</feature>
<feature type="transmembrane region" description="Helical" evidence="19">
    <location>
        <begin position="622"/>
        <end position="647"/>
    </location>
</feature>
<reference evidence="22 23" key="1">
    <citation type="submission" date="2024-02" db="EMBL/GenBank/DDBJ databases">
        <authorList>
            <person name="Chen Y."/>
            <person name="Shah S."/>
            <person name="Dougan E. K."/>
            <person name="Thang M."/>
            <person name="Chan C."/>
        </authorList>
    </citation>
    <scope>NUCLEOTIDE SEQUENCE [LARGE SCALE GENOMIC DNA]</scope>
</reference>
<evidence type="ECO:0000256" key="6">
    <source>
        <dbReference type="ARBA" id="ARBA00022723"/>
    </source>
</evidence>
<keyword evidence="16" id="KW-0739">Sodium transport</keyword>
<evidence type="ECO:0000256" key="4">
    <source>
        <dbReference type="ARBA" id="ARBA00022475"/>
    </source>
</evidence>
<dbReference type="SUPFAM" id="SSF141072">
    <property type="entry name" value="CalX-like"/>
    <property type="match status" value="1"/>
</dbReference>
<evidence type="ECO:0000256" key="10">
    <source>
        <dbReference type="ARBA" id="ARBA00022860"/>
    </source>
</evidence>
<keyword evidence="8" id="KW-0677">Repeat</keyword>
<dbReference type="PANTHER" id="PTHR11878">
    <property type="entry name" value="SODIUM/CALCIUM EXCHANGER"/>
    <property type="match status" value="1"/>
</dbReference>
<dbReference type="InterPro" id="IPR013078">
    <property type="entry name" value="His_Pase_superF_clade-1"/>
</dbReference>
<dbReference type="Proteomes" id="UP001642484">
    <property type="component" value="Unassembled WGS sequence"/>
</dbReference>
<dbReference type="PANTHER" id="PTHR11878:SF65">
    <property type="entry name" value="NA_CA-EXCHANGE PROTEIN, ISOFORM G"/>
    <property type="match status" value="1"/>
</dbReference>
<keyword evidence="5 19" id="KW-0812">Transmembrane</keyword>
<evidence type="ECO:0000256" key="8">
    <source>
        <dbReference type="ARBA" id="ARBA00022737"/>
    </source>
</evidence>
<feature type="domain" description="Sodium/calcium exchanger membrane region" evidence="20">
    <location>
        <begin position="999"/>
        <end position="1110"/>
    </location>
</feature>
<dbReference type="Gene3D" id="1.20.1420.30">
    <property type="entry name" value="NCX, central ion-binding region"/>
    <property type="match status" value="2"/>
</dbReference>
<keyword evidence="15" id="KW-0325">Glycoprotein</keyword>
<keyword evidence="7" id="KW-0732">Signal</keyword>
<keyword evidence="6" id="KW-0479">Metal-binding</keyword>
<keyword evidence="3" id="KW-0813">Transport</keyword>
<dbReference type="EMBL" id="CAXAMN010021224">
    <property type="protein sequence ID" value="CAK9057328.1"/>
    <property type="molecule type" value="Genomic_DNA"/>
</dbReference>
<feature type="region of interest" description="Disordered" evidence="18">
    <location>
        <begin position="717"/>
        <end position="736"/>
    </location>
</feature>
<feature type="compositionally biased region" description="Low complexity" evidence="18">
    <location>
        <begin position="68"/>
        <end position="84"/>
    </location>
</feature>
<organism evidence="22 23">
    <name type="scientific">Durusdinium trenchii</name>
    <dbReference type="NCBI Taxonomy" id="1381693"/>
    <lineage>
        <taxon>Eukaryota</taxon>
        <taxon>Sar</taxon>
        <taxon>Alveolata</taxon>
        <taxon>Dinophyceae</taxon>
        <taxon>Suessiales</taxon>
        <taxon>Symbiodiniaceae</taxon>
        <taxon>Durusdinium</taxon>
    </lineage>
</organism>
<sequence>MRRRHRSTGSSLPTPTPTPRRPRRARWRMRAPWAAASRWRRRVMRSAAQKRKERARSPGLEVDVKAGPVEAAPAEAAPAEAPAEPAEPPAVPDMLQVLGNAEIPEAPALDAKAPEVATKPPDKVSSLLGMFERSFETAQAALPTPPPFDPLAALDLLGPNPFGLLETELPDPPPEAKRRKIDGGKRVYVVRHGEGEHQLKGYVHPKGYGLGPDLTELGRRQALSAKEVIVNELPELKELMEAEDPDASSGLETLVVASNLLRAVHTAVLLNPNPEPSQVLVHPSLRERILDDRDEPSELNHLREWLIDRHYDAKVDLSLYEQELIQAGAASSDVGNPLDLQDPAKLHEIYLKRCRSLDLRDDSWNAKQNKEMLQKRAESFTQWLEEHACPVLVLVGHACFLGMITGDKEWIENGEVRSYALREGYWTRLQKLNPPPSSRAQRAWAKKSKTVPSRIPAAGAEAMEDNATLLEEARICEPGGSGQLLPLGGDWEIELNPRVRMVLYFMGLIYSFMGVSIVADLFMSAIERVTSVQRCVQIGTSKRFRTAPVWNETVATLTLMALGSSAPEIMLSLNDIVKRTFVQGKLGASTIVGSAAFNLFVIVAVCINTIPAGESRQIKQRGVYAITAFFSIFAYVWLLFICVVSSIDEIELWEGMVTFSYFPIFVTICYLADIGVLTIENLRSKLCPKRYDEEADNAPKTWLEKFKVENFREEDLDPEEKRRREEEEKKREAARMAKEREMGMNLKSGGSGSCELAAAVGKTQHSWRRMWRCPWRRRNIIHIFRIPTSPCWTMMGTPLENEYGIITFSQHSVTIRAKNEVQNIPVEIVRKNGNEGKVTCTYRLEQLSAIPGFDYEEDEGEIQFRDGVQTAEISLTILPKKRGERSDRFQVVLEEPTGGAEFNPDFDGGEECQRLTIVVENEIRGGSCFTALIDAVVNLDELRQGTSLWKAQILEVIFVGGSKEEQDQAGALDWLNHLIWLPWTLIFALFTPPPAYLGGWVCFFISLMHIAWLTIIIGDLAELFGCVANVDDNITAISFVALGTSVPDLFASMTAARQDPTADASIVNVTGSNSVNVFLGIGMPWLLASFYWYMQGTTFAVTSQGMSFSVLAGATPGRSRGVYLWRLRSAHSDPVGAPKRLQRGAEAPSFGELGGPVDAKAYSSFLPGVPRGPGADLKDPPGSDSEWHPVLRGTGGDGSREEQDLGGGPGGGESL</sequence>
<feature type="domain" description="Sodium/calcium exchanger membrane region" evidence="20">
    <location>
        <begin position="504"/>
        <end position="670"/>
    </location>
</feature>
<evidence type="ECO:0000256" key="13">
    <source>
        <dbReference type="ARBA" id="ARBA00023065"/>
    </source>
</evidence>
<feature type="compositionally biased region" description="Basic residues" evidence="18">
    <location>
        <begin position="38"/>
        <end position="54"/>
    </location>
</feature>
<evidence type="ECO:0000256" key="12">
    <source>
        <dbReference type="ARBA" id="ARBA00023053"/>
    </source>
</evidence>
<dbReference type="InterPro" id="IPR003644">
    <property type="entry name" value="Calx_beta"/>
</dbReference>
<feature type="transmembrane region" description="Helical" evidence="19">
    <location>
        <begin position="1033"/>
        <end position="1055"/>
    </location>
</feature>
<evidence type="ECO:0000256" key="17">
    <source>
        <dbReference type="ARBA" id="ARBA00033667"/>
    </source>
</evidence>
<feature type="compositionally biased region" description="Basic residues" evidence="18">
    <location>
        <begin position="20"/>
        <end position="29"/>
    </location>
</feature>
<keyword evidence="12" id="KW-0915">Sodium</keyword>
<protein>
    <submittedName>
        <fullName evidence="22">Uncharacterized protein</fullName>
    </submittedName>
</protein>
<dbReference type="Gene3D" id="2.60.40.2030">
    <property type="match status" value="1"/>
</dbReference>
<dbReference type="PRINTS" id="PR01259">
    <property type="entry name" value="NACAEXCHNGR"/>
</dbReference>
<keyword evidence="10" id="KW-0112">Calmodulin-binding</keyword>
<dbReference type="InterPro" id="IPR051171">
    <property type="entry name" value="CaCA"/>
</dbReference>
<evidence type="ECO:0000256" key="7">
    <source>
        <dbReference type="ARBA" id="ARBA00022729"/>
    </source>
</evidence>
<evidence type="ECO:0000256" key="16">
    <source>
        <dbReference type="ARBA" id="ARBA00023201"/>
    </source>
</evidence>
<keyword evidence="13" id="KW-0406">Ion transport</keyword>
<dbReference type="Pfam" id="PF00300">
    <property type="entry name" value="His_Phos_1"/>
    <property type="match status" value="1"/>
</dbReference>
<proteinExistence type="inferred from homology"/>
<keyword evidence="14 19" id="KW-0472">Membrane</keyword>
<evidence type="ECO:0000259" key="21">
    <source>
        <dbReference type="Pfam" id="PF03160"/>
    </source>
</evidence>
<evidence type="ECO:0000256" key="18">
    <source>
        <dbReference type="SAM" id="MobiDB-lite"/>
    </source>
</evidence>
<dbReference type="Gene3D" id="3.40.50.1240">
    <property type="entry name" value="Phosphoglycerate mutase-like"/>
    <property type="match status" value="1"/>
</dbReference>
<evidence type="ECO:0000256" key="5">
    <source>
        <dbReference type="ARBA" id="ARBA00022692"/>
    </source>
</evidence>
<dbReference type="InterPro" id="IPR044880">
    <property type="entry name" value="NCX_ion-bd_dom_sf"/>
</dbReference>
<keyword evidence="23" id="KW-1185">Reference proteome</keyword>
<comment type="caution">
    <text evidence="22">The sequence shown here is derived from an EMBL/GenBank/DDBJ whole genome shotgun (WGS) entry which is preliminary data.</text>
</comment>
<feature type="transmembrane region" description="Helical" evidence="19">
    <location>
        <begin position="586"/>
        <end position="610"/>
    </location>
</feature>
<evidence type="ECO:0000256" key="3">
    <source>
        <dbReference type="ARBA" id="ARBA00022448"/>
    </source>
</evidence>
<comment type="similarity">
    <text evidence="2">Belongs to the Ca(2+):cation antiporter (CaCA) (TC 2.A.19) family. SLC8 subfamily.</text>
</comment>
<dbReference type="InterPro" id="IPR004836">
    <property type="entry name" value="Na_Ca_Ex"/>
</dbReference>
<feature type="region of interest" description="Disordered" evidence="18">
    <location>
        <begin position="1"/>
        <end position="91"/>
    </location>
</feature>
<dbReference type="InterPro" id="IPR004837">
    <property type="entry name" value="NaCa_Exmemb"/>
</dbReference>
<feature type="transmembrane region" description="Helical" evidence="19">
    <location>
        <begin position="1075"/>
        <end position="1094"/>
    </location>
</feature>
<feature type="transmembrane region" description="Helical" evidence="19">
    <location>
        <begin position="997"/>
        <end position="1021"/>
    </location>
</feature>
<dbReference type="InterPro" id="IPR029033">
    <property type="entry name" value="His_PPase_superfam"/>
</dbReference>
<dbReference type="InterPro" id="IPR038081">
    <property type="entry name" value="CalX-like_sf"/>
</dbReference>
<keyword evidence="9" id="KW-0106">Calcium</keyword>
<feature type="compositionally biased region" description="Basic and acidic residues" evidence="18">
    <location>
        <begin position="1176"/>
        <end position="1189"/>
    </location>
</feature>
<dbReference type="Pfam" id="PF01699">
    <property type="entry name" value="Na_Ca_ex"/>
    <property type="match status" value="2"/>
</dbReference>